<dbReference type="EMBL" id="PDCK01000043">
    <property type="protein sequence ID" value="PRQ32626.1"/>
    <property type="molecule type" value="Genomic_DNA"/>
</dbReference>
<dbReference type="Proteomes" id="UP000238479">
    <property type="component" value="Chromosome 5"/>
</dbReference>
<evidence type="ECO:0000256" key="1">
    <source>
        <dbReference type="SAM" id="MobiDB-lite"/>
    </source>
</evidence>
<organism evidence="2 3">
    <name type="scientific">Rosa chinensis</name>
    <name type="common">China rose</name>
    <dbReference type="NCBI Taxonomy" id="74649"/>
    <lineage>
        <taxon>Eukaryota</taxon>
        <taxon>Viridiplantae</taxon>
        <taxon>Streptophyta</taxon>
        <taxon>Embryophyta</taxon>
        <taxon>Tracheophyta</taxon>
        <taxon>Spermatophyta</taxon>
        <taxon>Magnoliopsida</taxon>
        <taxon>eudicotyledons</taxon>
        <taxon>Gunneridae</taxon>
        <taxon>Pentapetalae</taxon>
        <taxon>rosids</taxon>
        <taxon>fabids</taxon>
        <taxon>Rosales</taxon>
        <taxon>Rosaceae</taxon>
        <taxon>Rosoideae</taxon>
        <taxon>Rosoideae incertae sedis</taxon>
        <taxon>Rosa</taxon>
    </lineage>
</organism>
<sequence>MARAEEEDNWSEAVEDLVTAGDTDGAIALLESVISNLENKDSPELASALCDLAKLYSSKGFSLKADDLQSRASAIKLRHSSSSGVATEKQSLMPGKNSTDGHVENSTKSQGSSSCNGSSDDDWEAIADRTPDELLSSQSLPGVSKLSLEDTKVQTPKRRGRGTFAYKKRELYSDQISNKIVVDNDSLEEENEGHNLEGSEETRNSKYGTRHILVLADCPPSTRTIELENLFEDFRDHGVVIRWVNDTVALAVFRTPAIALEARSHIQCSMTVRVLDEDDTLLSSISPKDLEPPRQRPQTSARTAQRLIAHGMGLKLPSTAFGSRDLKKQENDRRSRIVTRQKLKDDAWGGDE</sequence>
<reference evidence="2 3" key="1">
    <citation type="journal article" date="2018" name="Nat. Genet.">
        <title>The Rosa genome provides new insights in the design of modern roses.</title>
        <authorList>
            <person name="Bendahmane M."/>
        </authorList>
    </citation>
    <scope>NUCLEOTIDE SEQUENCE [LARGE SCALE GENOMIC DNA]</scope>
    <source>
        <strain evidence="3">cv. Old Blush</strain>
    </source>
</reference>
<dbReference type="InterPro" id="IPR039884">
    <property type="entry name" value="R3HC1/R3HCL"/>
</dbReference>
<dbReference type="Gene3D" id="3.30.70.330">
    <property type="match status" value="1"/>
</dbReference>
<proteinExistence type="predicted"/>
<dbReference type="AlphaFoldDB" id="A0A2P6QEN0"/>
<accession>A0A2P6QEN0</accession>
<feature type="compositionally biased region" description="Low complexity" evidence="1">
    <location>
        <begin position="106"/>
        <end position="118"/>
    </location>
</feature>
<gene>
    <name evidence="2" type="ORF">RchiOBHm_Chr5g0048501</name>
</gene>
<dbReference type="STRING" id="74649.A0A2P6QEN0"/>
<feature type="region of interest" description="Disordered" evidence="1">
    <location>
        <begin position="76"/>
        <end position="124"/>
    </location>
</feature>
<dbReference type="OMA" id="NYGTRHV"/>
<dbReference type="OrthoDB" id="5418203at2759"/>
<dbReference type="PANTHER" id="PTHR21678">
    <property type="entry name" value="GROWTH INHIBITION AND DIFFERENTIATION RELATED PROTEIN 88"/>
    <property type="match status" value="1"/>
</dbReference>
<evidence type="ECO:0000313" key="3">
    <source>
        <dbReference type="Proteomes" id="UP000238479"/>
    </source>
</evidence>
<dbReference type="Gramene" id="PRQ32626">
    <property type="protein sequence ID" value="PRQ32626"/>
    <property type="gene ID" value="RchiOBHm_Chr5g0048501"/>
</dbReference>
<feature type="compositionally biased region" description="Polar residues" evidence="1">
    <location>
        <begin position="80"/>
        <end position="98"/>
    </location>
</feature>
<feature type="region of interest" description="Disordered" evidence="1">
    <location>
        <begin position="319"/>
        <end position="352"/>
    </location>
</feature>
<name>A0A2P6QEN0_ROSCH</name>
<dbReference type="InterPro" id="IPR012677">
    <property type="entry name" value="Nucleotide-bd_a/b_plait_sf"/>
</dbReference>
<protein>
    <submittedName>
        <fullName evidence="2">Putative nucleotide-binding alpha-beta plait domain-containing protein</fullName>
    </submittedName>
</protein>
<feature type="compositionally biased region" description="Basic and acidic residues" evidence="1">
    <location>
        <begin position="342"/>
        <end position="352"/>
    </location>
</feature>
<feature type="compositionally biased region" description="Basic and acidic residues" evidence="1">
    <location>
        <begin position="324"/>
        <end position="335"/>
    </location>
</feature>
<keyword evidence="3" id="KW-1185">Reference proteome</keyword>
<comment type="caution">
    <text evidence="2">The sequence shown here is derived from an EMBL/GenBank/DDBJ whole genome shotgun (WGS) entry which is preliminary data.</text>
</comment>
<dbReference type="PANTHER" id="PTHR21678:SF0">
    <property type="entry name" value="C3H1-TYPE DOMAIN-CONTAINING PROTEIN"/>
    <property type="match status" value="1"/>
</dbReference>
<evidence type="ECO:0000313" key="2">
    <source>
        <dbReference type="EMBL" id="PRQ32626.1"/>
    </source>
</evidence>